<dbReference type="EMBL" id="FNXY01000001">
    <property type="protein sequence ID" value="SEI38153.1"/>
    <property type="molecule type" value="Genomic_DNA"/>
</dbReference>
<feature type="compositionally biased region" description="Basic and acidic residues" evidence="1">
    <location>
        <begin position="7"/>
        <end position="22"/>
    </location>
</feature>
<sequence length="66" mass="7198">MQNQQDNSREAKNTDKADRKDQNNTYGKAGSEETGALPNDPAENAKKTSPEEDAGKKEDTRLSADS</sequence>
<protein>
    <submittedName>
        <fullName evidence="2">Uncharacterized protein</fullName>
    </submittedName>
</protein>
<gene>
    <name evidence="2" type="ORF">SAMN04487995_0222</name>
</gene>
<evidence type="ECO:0000313" key="3">
    <source>
        <dbReference type="Proteomes" id="UP000199532"/>
    </source>
</evidence>
<name>A0A1H6Q2U2_9BACT</name>
<dbReference type="Proteomes" id="UP000199532">
    <property type="component" value="Unassembled WGS sequence"/>
</dbReference>
<keyword evidence="3" id="KW-1185">Reference proteome</keyword>
<feature type="compositionally biased region" description="Basic and acidic residues" evidence="1">
    <location>
        <begin position="43"/>
        <end position="66"/>
    </location>
</feature>
<accession>A0A1H6Q2U2</accession>
<organism evidence="2 3">
    <name type="scientific">Dyadobacter koreensis</name>
    <dbReference type="NCBI Taxonomy" id="408657"/>
    <lineage>
        <taxon>Bacteria</taxon>
        <taxon>Pseudomonadati</taxon>
        <taxon>Bacteroidota</taxon>
        <taxon>Cytophagia</taxon>
        <taxon>Cytophagales</taxon>
        <taxon>Spirosomataceae</taxon>
        <taxon>Dyadobacter</taxon>
    </lineage>
</organism>
<feature type="region of interest" description="Disordered" evidence="1">
    <location>
        <begin position="1"/>
        <end position="66"/>
    </location>
</feature>
<reference evidence="2 3" key="1">
    <citation type="submission" date="2016-10" db="EMBL/GenBank/DDBJ databases">
        <authorList>
            <person name="de Groot N.N."/>
        </authorList>
    </citation>
    <scope>NUCLEOTIDE SEQUENCE [LARGE SCALE GENOMIC DNA]</scope>
    <source>
        <strain evidence="2 3">DSM 19938</strain>
    </source>
</reference>
<dbReference type="AlphaFoldDB" id="A0A1H6Q2U2"/>
<dbReference type="OrthoDB" id="964724at2"/>
<evidence type="ECO:0000256" key="1">
    <source>
        <dbReference type="SAM" id="MobiDB-lite"/>
    </source>
</evidence>
<dbReference type="RefSeq" id="WP_090330992.1">
    <property type="nucleotide sequence ID" value="NZ_FNXY01000001.1"/>
</dbReference>
<proteinExistence type="predicted"/>
<evidence type="ECO:0000313" key="2">
    <source>
        <dbReference type="EMBL" id="SEI38153.1"/>
    </source>
</evidence>